<dbReference type="Proteomes" id="UP000887576">
    <property type="component" value="Unplaced"/>
</dbReference>
<protein>
    <submittedName>
        <fullName evidence="2">TIL domain-containing protein</fullName>
    </submittedName>
</protein>
<organism evidence="1 2">
    <name type="scientific">Panagrolaimus sp. JU765</name>
    <dbReference type="NCBI Taxonomy" id="591449"/>
    <lineage>
        <taxon>Eukaryota</taxon>
        <taxon>Metazoa</taxon>
        <taxon>Ecdysozoa</taxon>
        <taxon>Nematoda</taxon>
        <taxon>Chromadorea</taxon>
        <taxon>Rhabditida</taxon>
        <taxon>Tylenchina</taxon>
        <taxon>Panagrolaimomorpha</taxon>
        <taxon>Panagrolaimoidea</taxon>
        <taxon>Panagrolaimidae</taxon>
        <taxon>Panagrolaimus</taxon>
    </lineage>
</organism>
<evidence type="ECO:0000313" key="1">
    <source>
        <dbReference type="Proteomes" id="UP000887576"/>
    </source>
</evidence>
<dbReference type="WBParaSite" id="JU765_v2.g10149.t1">
    <property type="protein sequence ID" value="JU765_v2.g10149.t1"/>
    <property type="gene ID" value="JU765_v2.g10149"/>
</dbReference>
<accession>A0AC34PUY4</accession>
<proteinExistence type="predicted"/>
<evidence type="ECO:0000313" key="2">
    <source>
        <dbReference type="WBParaSite" id="JU765_v2.g10149.t1"/>
    </source>
</evidence>
<sequence>MNPLCNLSTLFLILFYSFGIESLPLDLNISHVETNLTTQIPTSHIFNLTIKCNEGYVVSSNGTCILSSECSSSEKKACPKNSHIVPCGSPCAPTCDNPSPTICTVQCIVDACTCDDGYVLDSQNNCIKPENCPKKQKICGENEKFFICGTHCEANCDVPFPGFCSDKCLENACQCEFGFVRNEQGKCVLLSECLV</sequence>
<reference evidence="2" key="1">
    <citation type="submission" date="2022-11" db="UniProtKB">
        <authorList>
            <consortium name="WormBaseParasite"/>
        </authorList>
    </citation>
    <scope>IDENTIFICATION</scope>
</reference>
<name>A0AC34PUY4_9BILA</name>